<protein>
    <submittedName>
        <fullName evidence="1">Uncharacterized protein</fullName>
    </submittedName>
</protein>
<sequence length="98" mass="11437">MPYGITLQGKPSDCDAGDQCSIPDKELQNIWYLYNILRLNMLMMIPIYREMFMPTFKPHSTTNVNNIFNVTFKKVKKCLNTKLQEIWKKQALSSVLCT</sequence>
<dbReference type="Proteomes" id="UP001234178">
    <property type="component" value="Unassembled WGS sequence"/>
</dbReference>
<evidence type="ECO:0000313" key="1">
    <source>
        <dbReference type="EMBL" id="KAK4003712.1"/>
    </source>
</evidence>
<accession>A0ABQ9YSV6</accession>
<organism evidence="1 2">
    <name type="scientific">Daphnia magna</name>
    <dbReference type="NCBI Taxonomy" id="35525"/>
    <lineage>
        <taxon>Eukaryota</taxon>
        <taxon>Metazoa</taxon>
        <taxon>Ecdysozoa</taxon>
        <taxon>Arthropoda</taxon>
        <taxon>Crustacea</taxon>
        <taxon>Branchiopoda</taxon>
        <taxon>Diplostraca</taxon>
        <taxon>Cladocera</taxon>
        <taxon>Anomopoda</taxon>
        <taxon>Daphniidae</taxon>
        <taxon>Daphnia</taxon>
    </lineage>
</organism>
<proteinExistence type="predicted"/>
<evidence type="ECO:0000313" key="2">
    <source>
        <dbReference type="Proteomes" id="UP001234178"/>
    </source>
</evidence>
<reference evidence="1 2" key="1">
    <citation type="journal article" date="2023" name="Nucleic Acids Res.">
        <title>The hologenome of Daphnia magna reveals possible DNA methylation and microbiome-mediated evolution of the host genome.</title>
        <authorList>
            <person name="Chaturvedi A."/>
            <person name="Li X."/>
            <person name="Dhandapani V."/>
            <person name="Marshall H."/>
            <person name="Kissane S."/>
            <person name="Cuenca-Cambronero M."/>
            <person name="Asole G."/>
            <person name="Calvet F."/>
            <person name="Ruiz-Romero M."/>
            <person name="Marangio P."/>
            <person name="Guigo R."/>
            <person name="Rago D."/>
            <person name="Mirbahai L."/>
            <person name="Eastwood N."/>
            <person name="Colbourne J.K."/>
            <person name="Zhou J."/>
            <person name="Mallon E."/>
            <person name="Orsini L."/>
        </authorList>
    </citation>
    <scope>NUCLEOTIDE SEQUENCE [LARGE SCALE GENOMIC DNA]</scope>
    <source>
        <strain evidence="1">LRV0_1</strain>
    </source>
</reference>
<keyword evidence="2" id="KW-1185">Reference proteome</keyword>
<name>A0ABQ9YSV6_9CRUS</name>
<gene>
    <name evidence="1" type="ORF">OUZ56_005467</name>
</gene>
<dbReference type="EMBL" id="JAOYFB010000001">
    <property type="protein sequence ID" value="KAK4003712.1"/>
    <property type="molecule type" value="Genomic_DNA"/>
</dbReference>
<comment type="caution">
    <text evidence="1">The sequence shown here is derived from an EMBL/GenBank/DDBJ whole genome shotgun (WGS) entry which is preliminary data.</text>
</comment>